<name>A0A1M6YE53_9BACT</name>
<keyword evidence="1" id="KW-0812">Transmembrane</keyword>
<proteinExistence type="predicted"/>
<dbReference type="EMBL" id="FRBL01000002">
    <property type="protein sequence ID" value="SHL16571.1"/>
    <property type="molecule type" value="Genomic_DNA"/>
</dbReference>
<dbReference type="RefSeq" id="WP_073078978.1">
    <property type="nucleotide sequence ID" value="NZ_FRBL01000002.1"/>
</dbReference>
<evidence type="ECO:0000313" key="2">
    <source>
        <dbReference type="EMBL" id="SHL16571.1"/>
    </source>
</evidence>
<gene>
    <name evidence="2" type="ORF">SAMN05444266_102277</name>
</gene>
<dbReference type="STRING" id="1419482.SAMN05444266_102277"/>
<sequence>MSTVKDLAAACPYCGSHDLIRAIPETNPAAVIIVCNHCQKVVPNSPSPFHTQAQQKKAINDQVVDLCLSHGRIHGIQYYLTEMKKLGSDKISLAHAKQEVDNLLATRGLTHAIKKPNKNGCVIVLIALLLIAASLVYFFSR</sequence>
<protein>
    <submittedName>
        <fullName evidence="2">Uncharacterized protein</fullName>
    </submittedName>
</protein>
<keyword evidence="1" id="KW-0472">Membrane</keyword>
<dbReference type="Proteomes" id="UP000184420">
    <property type="component" value="Unassembled WGS sequence"/>
</dbReference>
<feature type="transmembrane region" description="Helical" evidence="1">
    <location>
        <begin position="120"/>
        <end position="139"/>
    </location>
</feature>
<keyword evidence="3" id="KW-1185">Reference proteome</keyword>
<evidence type="ECO:0000313" key="3">
    <source>
        <dbReference type="Proteomes" id="UP000184420"/>
    </source>
</evidence>
<dbReference type="OrthoDB" id="675704at2"/>
<accession>A0A1M6YE53</accession>
<dbReference type="AlphaFoldDB" id="A0A1M6YE53"/>
<keyword evidence="1" id="KW-1133">Transmembrane helix</keyword>
<evidence type="ECO:0000256" key="1">
    <source>
        <dbReference type="SAM" id="Phobius"/>
    </source>
</evidence>
<reference evidence="2 3" key="1">
    <citation type="submission" date="2016-11" db="EMBL/GenBank/DDBJ databases">
        <authorList>
            <person name="Jaros S."/>
            <person name="Januszkiewicz K."/>
            <person name="Wedrychowicz H."/>
        </authorList>
    </citation>
    <scope>NUCLEOTIDE SEQUENCE [LARGE SCALE GENOMIC DNA]</scope>
    <source>
        <strain evidence="2 3">DSM 27406</strain>
    </source>
</reference>
<organism evidence="2 3">
    <name type="scientific">Chitinophaga jiangningensis</name>
    <dbReference type="NCBI Taxonomy" id="1419482"/>
    <lineage>
        <taxon>Bacteria</taxon>
        <taxon>Pseudomonadati</taxon>
        <taxon>Bacteroidota</taxon>
        <taxon>Chitinophagia</taxon>
        <taxon>Chitinophagales</taxon>
        <taxon>Chitinophagaceae</taxon>
        <taxon>Chitinophaga</taxon>
    </lineage>
</organism>